<reference evidence="11 12" key="1">
    <citation type="journal article" date="2003" name="Int. J. Syst. Evol. Microbiol.">
        <title>Kocuria polaris sp. nov., an orange-pigmented psychrophilic bacterium isolated from an Antarctic cyanobacterial mat sample.</title>
        <authorList>
            <person name="Reddy G.S."/>
            <person name="Prakash J.S."/>
            <person name="Prabahar V."/>
            <person name="Matsumoto G.I."/>
            <person name="Stackebrandt E."/>
            <person name="Shivaji S."/>
        </authorList>
    </citation>
    <scope>NUCLEOTIDE SEQUENCE [LARGE SCALE GENOMIC DNA]</scope>
    <source>
        <strain evidence="11 12">CMS 76or</strain>
    </source>
</reference>
<feature type="domain" description="L-asparaginase N-terminal" evidence="9">
    <location>
        <begin position="4"/>
        <end position="170"/>
    </location>
</feature>
<evidence type="ECO:0000259" key="9">
    <source>
        <dbReference type="Pfam" id="PF00710"/>
    </source>
</evidence>
<keyword evidence="3" id="KW-0378">Hydrolase</keyword>
<dbReference type="PROSITE" id="PS51732">
    <property type="entry name" value="ASN_GLN_ASE_3"/>
    <property type="match status" value="1"/>
</dbReference>
<dbReference type="PROSITE" id="PS00917">
    <property type="entry name" value="ASN_GLN_ASE_2"/>
    <property type="match status" value="1"/>
</dbReference>
<dbReference type="InterPro" id="IPR027475">
    <property type="entry name" value="Asparaginase/glutaminase_AS2"/>
</dbReference>
<dbReference type="Pfam" id="PF17763">
    <property type="entry name" value="Asparaginase_C"/>
    <property type="match status" value="1"/>
</dbReference>
<dbReference type="EC" id="3.5.1.1" evidence="2"/>
<evidence type="ECO:0000256" key="6">
    <source>
        <dbReference type="PIRSR" id="PIRSR001220-2"/>
    </source>
</evidence>
<dbReference type="InterPro" id="IPR037152">
    <property type="entry name" value="L-asparaginase_N_sf"/>
</dbReference>
<dbReference type="Gene3D" id="3.40.50.40">
    <property type="match status" value="1"/>
</dbReference>
<dbReference type="Proteomes" id="UP000030466">
    <property type="component" value="Unassembled WGS sequence"/>
</dbReference>
<dbReference type="PROSITE" id="PS00144">
    <property type="entry name" value="ASN_GLN_ASE_1"/>
    <property type="match status" value="1"/>
</dbReference>
<feature type="domain" description="Asparaginase/glutaminase C-terminal" evidence="10">
    <location>
        <begin position="204"/>
        <end position="318"/>
    </location>
</feature>
<dbReference type="InterPro" id="IPR027473">
    <property type="entry name" value="L-asparaginase_C"/>
</dbReference>
<comment type="similarity">
    <text evidence="1">Belongs to the asparaginase 1 family.</text>
</comment>
<protein>
    <recommendedName>
        <fullName evidence="2">asparaginase</fullName>
        <ecNumber evidence="2">3.5.1.1</ecNumber>
    </recommendedName>
</protein>
<dbReference type="PANTHER" id="PTHR11707:SF28">
    <property type="entry name" value="60 KDA LYSOPHOSPHOLIPASE"/>
    <property type="match status" value="1"/>
</dbReference>
<evidence type="ECO:0000256" key="5">
    <source>
        <dbReference type="PIRSR" id="PIRSR001220-1"/>
    </source>
</evidence>
<feature type="active site" evidence="8">
    <location>
        <position position="85"/>
    </location>
</feature>
<dbReference type="PIRSF" id="PIRSF001220">
    <property type="entry name" value="L-ASNase_gatD"/>
    <property type="match status" value="1"/>
</dbReference>
<feature type="binding site" evidence="6">
    <location>
        <position position="52"/>
    </location>
    <ligand>
        <name>substrate</name>
    </ligand>
</feature>
<dbReference type="InterPro" id="IPR004550">
    <property type="entry name" value="AsnASE_II"/>
</dbReference>
<proteinExistence type="inferred from homology"/>
<evidence type="ECO:0000256" key="1">
    <source>
        <dbReference type="ARBA" id="ARBA00010518"/>
    </source>
</evidence>
<dbReference type="Pfam" id="PF00710">
    <property type="entry name" value="Asparaginase"/>
    <property type="match status" value="1"/>
</dbReference>
<comment type="catalytic activity">
    <reaction evidence="4">
        <text>L-asparagine + H2O = L-aspartate + NH4(+)</text>
        <dbReference type="Rhea" id="RHEA:21016"/>
        <dbReference type="ChEBI" id="CHEBI:15377"/>
        <dbReference type="ChEBI" id="CHEBI:28938"/>
        <dbReference type="ChEBI" id="CHEBI:29991"/>
        <dbReference type="ChEBI" id="CHEBI:58048"/>
        <dbReference type="EC" id="3.5.1.1"/>
    </reaction>
</comment>
<dbReference type="PRINTS" id="PR00139">
    <property type="entry name" value="ASNGLNASE"/>
</dbReference>
<dbReference type="OrthoDB" id="9788068at2"/>
<evidence type="ECO:0000256" key="7">
    <source>
        <dbReference type="PROSITE-ProRule" id="PRU10099"/>
    </source>
</evidence>
<evidence type="ECO:0000256" key="8">
    <source>
        <dbReference type="PROSITE-ProRule" id="PRU10100"/>
    </source>
</evidence>
<evidence type="ECO:0000256" key="4">
    <source>
        <dbReference type="ARBA" id="ARBA00049366"/>
    </source>
</evidence>
<comment type="caution">
    <text evidence="11">The sequence shown here is derived from an EMBL/GenBank/DDBJ whole genome shotgun (WGS) entry which is preliminary data.</text>
</comment>
<dbReference type="EMBL" id="JSUH01000001">
    <property type="protein sequence ID" value="KHD99054.1"/>
    <property type="molecule type" value="Genomic_DNA"/>
</dbReference>
<keyword evidence="12" id="KW-1185">Reference proteome</keyword>
<feature type="active site" evidence="7">
    <location>
        <position position="12"/>
    </location>
</feature>
<evidence type="ECO:0000256" key="2">
    <source>
        <dbReference type="ARBA" id="ARBA00012920"/>
    </source>
</evidence>
<accession>A0A0A6VZ37</accession>
<sequence>MTHIQLLGTGGTIASRGGGSTGSVATDTAADLSRNQYGELSVSARDILTTGSYRLTLGELRAIAEAARDALADPANDGVVVTHGTDTLEETAFLLELVHGSPKSVVLTGAQQPADSPAPDGPRNVEEAVLAAASPELRGSGVLISFDGTVRSARGARKAHTTASSPFQGGAEVAHMAGSGLVVTARPVRREPLPLPPTAFDSTRVEIITAHTGATPDLFDFAVRSGAQAVVLAGSGVGNAGPGFAESVARAVGAGCAVVLSTRAPWGPVVPLYGNGGGTDLVAAGAVPSGDLNPLQARILAALLISLGTSATEFPRAFTAHL</sequence>
<dbReference type="RefSeq" id="WP_035923592.1">
    <property type="nucleotide sequence ID" value="NZ_JSUH01000001.1"/>
</dbReference>
<evidence type="ECO:0000259" key="10">
    <source>
        <dbReference type="Pfam" id="PF17763"/>
    </source>
</evidence>
<dbReference type="SUPFAM" id="SSF53774">
    <property type="entry name" value="Glutaminase/Asparaginase"/>
    <property type="match status" value="1"/>
</dbReference>
<feature type="binding site" evidence="6">
    <location>
        <begin position="85"/>
        <end position="86"/>
    </location>
    <ligand>
        <name>substrate</name>
    </ligand>
</feature>
<dbReference type="GO" id="GO:0004067">
    <property type="term" value="F:asparaginase activity"/>
    <property type="evidence" value="ECO:0007669"/>
    <property type="project" value="UniProtKB-UniRule"/>
</dbReference>
<dbReference type="SMART" id="SM00870">
    <property type="entry name" value="Asparaginase"/>
    <property type="match status" value="1"/>
</dbReference>
<dbReference type="CDD" id="cd08964">
    <property type="entry name" value="L-asparaginase_II"/>
    <property type="match status" value="1"/>
</dbReference>
<dbReference type="InterPro" id="IPR020827">
    <property type="entry name" value="Asparaginase/glutaminase_AS1"/>
</dbReference>
<evidence type="ECO:0000313" key="11">
    <source>
        <dbReference type="EMBL" id="KHD99054.1"/>
    </source>
</evidence>
<dbReference type="AlphaFoldDB" id="A0A0A6VZ37"/>
<evidence type="ECO:0000313" key="12">
    <source>
        <dbReference type="Proteomes" id="UP000030466"/>
    </source>
</evidence>
<organism evidence="11 12">
    <name type="scientific">Kocuria rosea subsp. polaris</name>
    <dbReference type="NCBI Taxonomy" id="136273"/>
    <lineage>
        <taxon>Bacteria</taxon>
        <taxon>Bacillati</taxon>
        <taxon>Actinomycetota</taxon>
        <taxon>Actinomycetes</taxon>
        <taxon>Micrococcales</taxon>
        <taxon>Micrococcaceae</taxon>
        <taxon>Kocuria</taxon>
    </lineage>
</organism>
<dbReference type="GO" id="GO:0006528">
    <property type="term" value="P:asparagine metabolic process"/>
    <property type="evidence" value="ECO:0007669"/>
    <property type="project" value="InterPro"/>
</dbReference>
<name>A0A0A6VZ37_KOCRO</name>
<dbReference type="InterPro" id="IPR006034">
    <property type="entry name" value="Asparaginase/glutaminase-like"/>
</dbReference>
<dbReference type="InterPro" id="IPR036152">
    <property type="entry name" value="Asp/glu_Ase-like_sf"/>
</dbReference>
<evidence type="ECO:0000256" key="3">
    <source>
        <dbReference type="ARBA" id="ARBA00022801"/>
    </source>
</evidence>
<dbReference type="Gene3D" id="3.40.50.1170">
    <property type="entry name" value="L-asparaginase, N-terminal domain"/>
    <property type="match status" value="1"/>
</dbReference>
<dbReference type="PIRSF" id="PIRSF500176">
    <property type="entry name" value="L_ASNase"/>
    <property type="match status" value="1"/>
</dbReference>
<feature type="active site" description="O-isoaspartyl threonine intermediate" evidence="5">
    <location>
        <position position="12"/>
    </location>
</feature>
<gene>
    <name evidence="11" type="ORF">GY22_01645</name>
</gene>
<dbReference type="InterPro" id="IPR027474">
    <property type="entry name" value="L-asparaginase_N"/>
</dbReference>
<dbReference type="PANTHER" id="PTHR11707">
    <property type="entry name" value="L-ASPARAGINASE"/>
    <property type="match status" value="1"/>
</dbReference>
<dbReference type="InterPro" id="IPR040919">
    <property type="entry name" value="Asparaginase_C"/>
</dbReference>
<dbReference type="SFLD" id="SFLDS00057">
    <property type="entry name" value="Glutaminase/Asparaginase"/>
    <property type="match status" value="1"/>
</dbReference>